<dbReference type="Gene3D" id="1.10.287.950">
    <property type="entry name" value="Methyl-accepting chemotaxis protein"/>
    <property type="match status" value="1"/>
</dbReference>
<feature type="transmembrane region" description="Helical" evidence="6">
    <location>
        <begin position="27"/>
        <end position="49"/>
    </location>
</feature>
<dbReference type="SUPFAM" id="SSF58104">
    <property type="entry name" value="Methyl-accepting chemotaxis protein (MCP) signaling domain"/>
    <property type="match status" value="1"/>
</dbReference>
<keyword evidence="6" id="KW-1133">Transmembrane helix</keyword>
<dbReference type="SMART" id="SM00283">
    <property type="entry name" value="MA"/>
    <property type="match status" value="1"/>
</dbReference>
<dbReference type="CDD" id="cd11386">
    <property type="entry name" value="MCP_signal"/>
    <property type="match status" value="1"/>
</dbReference>
<evidence type="ECO:0000256" key="3">
    <source>
        <dbReference type="ARBA" id="ARBA00029447"/>
    </source>
</evidence>
<protein>
    <recommendedName>
        <fullName evidence="11">Methyl-accepting chemotaxis protein</fullName>
    </recommendedName>
</protein>
<evidence type="ECO:0008006" key="11">
    <source>
        <dbReference type="Google" id="ProtNLM"/>
    </source>
</evidence>
<dbReference type="InterPro" id="IPR004090">
    <property type="entry name" value="Chemotax_Me-accpt_rcpt"/>
</dbReference>
<gene>
    <name evidence="9" type="ORF">C1O66_08780</name>
</gene>
<evidence type="ECO:0000256" key="1">
    <source>
        <dbReference type="ARBA" id="ARBA00004370"/>
    </source>
</evidence>
<accession>A0A2N8KVW9</accession>
<comment type="similarity">
    <text evidence="3">Belongs to the methyl-accepting chemotaxis (MCP) protein family.</text>
</comment>
<evidence type="ECO:0000256" key="6">
    <source>
        <dbReference type="SAM" id="Phobius"/>
    </source>
</evidence>
<dbReference type="PANTHER" id="PTHR43531">
    <property type="entry name" value="PROTEIN ICFG"/>
    <property type="match status" value="1"/>
</dbReference>
<dbReference type="InterPro" id="IPR003660">
    <property type="entry name" value="HAMP_dom"/>
</dbReference>
<evidence type="ECO:0000256" key="5">
    <source>
        <dbReference type="SAM" id="Coils"/>
    </source>
</evidence>
<sequence>MLCGQRVFHLWELTMLNLQDFTVRARLYALAAVSMCMLLLVGGAGLYSLNEAKQSFKHFVDNDNQSLVHVSKMRAEAGNLRRYEKDLVINLDDAAAVDKYRADWRRAYDAFFAAQKQLAALSISPSERAVIQSIEEGLRQYQAEMDPFMNKLGQKEFPDSAAANKALGAAKKAIRPVEDKMAELVKLIDQDAEEGVAEIARHEQRTRMTLITILVISLTLIGFYTFFNLRSILEPLSEVKQSAERIAGQDLSERIQVSGRSETSDLMRGVQAMQESLREVVAKVRSATDNIANASAEVALGGNDLSQRTEQAASNLEETASAMEQLTASVKHNAESARQANQMAAEAAGVAQRGGEVVGEVVSTMSRISASSSKISDIISTIDGIAFQTNILALNAAVEAARAGEQGRGFAVVASEVRSLAQRSAEAAKEIKGLITASSESVEAGAALVERAGGTMQDVIASIGRVGSIVAEISHATAEQSTGIGQIGQAISQLDTMTQQNAALVEESAAAAQSLQTQADELARAVAVFRL</sequence>
<feature type="coiled-coil region" evidence="5">
    <location>
        <begin position="277"/>
        <end position="326"/>
    </location>
</feature>
<keyword evidence="6" id="KW-0472">Membrane</keyword>
<feature type="domain" description="HAMP" evidence="8">
    <location>
        <begin position="230"/>
        <end position="282"/>
    </location>
</feature>
<reference evidence="9 10" key="1">
    <citation type="submission" date="2018-01" db="EMBL/GenBank/DDBJ databases">
        <title>Draft genome sequence of Paucibacter aquatile CR182 isolated from freshwater of the Nakdong River.</title>
        <authorList>
            <person name="Choi A."/>
            <person name="Chung E.J."/>
        </authorList>
    </citation>
    <scope>NUCLEOTIDE SEQUENCE [LARGE SCALE GENOMIC DNA]</scope>
    <source>
        <strain evidence="9 10">CR182</strain>
    </source>
</reference>
<dbReference type="InterPro" id="IPR051310">
    <property type="entry name" value="MCP_chemotaxis"/>
</dbReference>
<evidence type="ECO:0000313" key="9">
    <source>
        <dbReference type="EMBL" id="PND37609.1"/>
    </source>
</evidence>
<organism evidence="9 10">
    <name type="scientific">Kinneretia aquatilis</name>
    <dbReference type="NCBI Taxonomy" id="2070761"/>
    <lineage>
        <taxon>Bacteria</taxon>
        <taxon>Pseudomonadati</taxon>
        <taxon>Pseudomonadota</taxon>
        <taxon>Betaproteobacteria</taxon>
        <taxon>Burkholderiales</taxon>
        <taxon>Sphaerotilaceae</taxon>
        <taxon>Roseateles</taxon>
    </lineage>
</organism>
<dbReference type="PRINTS" id="PR00260">
    <property type="entry name" value="CHEMTRNSDUCR"/>
</dbReference>
<name>A0A2N8KVW9_9BURK</name>
<feature type="transmembrane region" description="Helical" evidence="6">
    <location>
        <begin position="208"/>
        <end position="227"/>
    </location>
</feature>
<dbReference type="GO" id="GO:0007165">
    <property type="term" value="P:signal transduction"/>
    <property type="evidence" value="ECO:0007669"/>
    <property type="project" value="UniProtKB-KW"/>
</dbReference>
<evidence type="ECO:0000256" key="2">
    <source>
        <dbReference type="ARBA" id="ARBA00022481"/>
    </source>
</evidence>
<dbReference type="PROSITE" id="PS50885">
    <property type="entry name" value="HAMP"/>
    <property type="match status" value="1"/>
</dbReference>
<dbReference type="GO" id="GO:0006935">
    <property type="term" value="P:chemotaxis"/>
    <property type="evidence" value="ECO:0007669"/>
    <property type="project" value="InterPro"/>
</dbReference>
<dbReference type="Proteomes" id="UP000235916">
    <property type="component" value="Unassembled WGS sequence"/>
</dbReference>
<proteinExistence type="inferred from homology"/>
<keyword evidence="6" id="KW-0812">Transmembrane</keyword>
<keyword evidence="4" id="KW-0807">Transducer</keyword>
<dbReference type="PROSITE" id="PS50111">
    <property type="entry name" value="CHEMOTAXIS_TRANSDUC_2"/>
    <property type="match status" value="1"/>
</dbReference>
<evidence type="ECO:0000259" key="7">
    <source>
        <dbReference type="PROSITE" id="PS50111"/>
    </source>
</evidence>
<dbReference type="CDD" id="cd06225">
    <property type="entry name" value="HAMP"/>
    <property type="match status" value="1"/>
</dbReference>
<evidence type="ECO:0000256" key="4">
    <source>
        <dbReference type="PROSITE-ProRule" id="PRU00284"/>
    </source>
</evidence>
<dbReference type="OrthoDB" id="8790700at2"/>
<dbReference type="InterPro" id="IPR004089">
    <property type="entry name" value="MCPsignal_dom"/>
</dbReference>
<evidence type="ECO:0000313" key="10">
    <source>
        <dbReference type="Proteomes" id="UP000235916"/>
    </source>
</evidence>
<dbReference type="SMART" id="SM00304">
    <property type="entry name" value="HAMP"/>
    <property type="match status" value="1"/>
</dbReference>
<dbReference type="Pfam" id="PF00672">
    <property type="entry name" value="HAMP"/>
    <property type="match status" value="1"/>
</dbReference>
<dbReference type="FunFam" id="1.10.287.950:FF:000001">
    <property type="entry name" value="Methyl-accepting chemotaxis sensory transducer"/>
    <property type="match status" value="1"/>
</dbReference>
<dbReference type="EMBL" id="POSP01000003">
    <property type="protein sequence ID" value="PND37609.1"/>
    <property type="molecule type" value="Genomic_DNA"/>
</dbReference>
<dbReference type="AlphaFoldDB" id="A0A2N8KVW9"/>
<feature type="domain" description="Methyl-accepting transducer" evidence="7">
    <location>
        <begin position="287"/>
        <end position="516"/>
    </location>
</feature>
<keyword evidence="2" id="KW-0488">Methylation</keyword>
<dbReference type="GO" id="GO:0005886">
    <property type="term" value="C:plasma membrane"/>
    <property type="evidence" value="ECO:0007669"/>
    <property type="project" value="TreeGrafter"/>
</dbReference>
<dbReference type="InterPro" id="IPR024478">
    <property type="entry name" value="HlyB_4HB_MCP"/>
</dbReference>
<dbReference type="Pfam" id="PF12729">
    <property type="entry name" value="4HB_MCP_1"/>
    <property type="match status" value="1"/>
</dbReference>
<keyword evidence="10" id="KW-1185">Reference proteome</keyword>
<evidence type="ECO:0000259" key="8">
    <source>
        <dbReference type="PROSITE" id="PS50885"/>
    </source>
</evidence>
<comment type="caution">
    <text evidence="9">The sequence shown here is derived from an EMBL/GenBank/DDBJ whole genome shotgun (WGS) entry which is preliminary data.</text>
</comment>
<comment type="subcellular location">
    <subcellularLocation>
        <location evidence="1">Membrane</location>
    </subcellularLocation>
</comment>
<dbReference type="GO" id="GO:0004888">
    <property type="term" value="F:transmembrane signaling receptor activity"/>
    <property type="evidence" value="ECO:0007669"/>
    <property type="project" value="InterPro"/>
</dbReference>
<dbReference type="Pfam" id="PF00015">
    <property type="entry name" value="MCPsignal"/>
    <property type="match status" value="1"/>
</dbReference>
<keyword evidence="5" id="KW-0175">Coiled coil</keyword>
<dbReference type="PANTHER" id="PTHR43531:SF14">
    <property type="entry name" value="METHYL-ACCEPTING CHEMOTAXIS PROTEIN I-RELATED"/>
    <property type="match status" value="1"/>
</dbReference>